<dbReference type="SUPFAM" id="SSF48179">
    <property type="entry name" value="6-phosphogluconate dehydrogenase C-terminal domain-like"/>
    <property type="match status" value="1"/>
</dbReference>
<feature type="domain" description="6-phosphogluconate dehydrogenase NADP-binding" evidence="5">
    <location>
        <begin position="4"/>
        <end position="163"/>
    </location>
</feature>
<dbReference type="InterPro" id="IPR013328">
    <property type="entry name" value="6PGD_dom2"/>
</dbReference>
<dbReference type="GO" id="GO:0046395">
    <property type="term" value="P:carboxylic acid catabolic process"/>
    <property type="evidence" value="ECO:0007669"/>
    <property type="project" value="UniProtKB-ARBA"/>
</dbReference>
<dbReference type="GO" id="GO:0046487">
    <property type="term" value="P:glyoxylate metabolic process"/>
    <property type="evidence" value="ECO:0007669"/>
    <property type="project" value="InterPro"/>
</dbReference>
<dbReference type="InterPro" id="IPR036291">
    <property type="entry name" value="NAD(P)-bd_dom_sf"/>
</dbReference>
<dbReference type="NCBIfam" id="NF008592">
    <property type="entry name" value="PRK11559.1"/>
    <property type="match status" value="1"/>
</dbReference>
<dbReference type="GO" id="GO:0050661">
    <property type="term" value="F:NADP binding"/>
    <property type="evidence" value="ECO:0007669"/>
    <property type="project" value="InterPro"/>
</dbReference>
<evidence type="ECO:0000256" key="3">
    <source>
        <dbReference type="ARBA" id="ARBA00023027"/>
    </source>
</evidence>
<feature type="active site" evidence="4">
    <location>
        <position position="172"/>
    </location>
</feature>
<dbReference type="InterPro" id="IPR015815">
    <property type="entry name" value="HIBADH-related"/>
</dbReference>
<dbReference type="EMBL" id="FNHW01000002">
    <property type="protein sequence ID" value="SDN26497.1"/>
    <property type="molecule type" value="Genomic_DNA"/>
</dbReference>
<dbReference type="InterPro" id="IPR008927">
    <property type="entry name" value="6-PGluconate_DH-like_C_sf"/>
</dbReference>
<dbReference type="NCBIfam" id="TIGR01505">
    <property type="entry name" value="tartro_sem_red"/>
    <property type="match status" value="1"/>
</dbReference>
<proteinExistence type="inferred from homology"/>
<name>A0A1G9ZZH8_9BACL</name>
<evidence type="ECO:0000313" key="7">
    <source>
        <dbReference type="EMBL" id="SDN26497.1"/>
    </source>
</evidence>
<evidence type="ECO:0000256" key="4">
    <source>
        <dbReference type="PIRSR" id="PIRSR000103-1"/>
    </source>
</evidence>
<dbReference type="Gene3D" id="3.40.50.720">
    <property type="entry name" value="NAD(P)-binding Rossmann-like Domain"/>
    <property type="match status" value="1"/>
</dbReference>
<accession>A0A1G9ZZH8</accession>
<dbReference type="Pfam" id="PF03446">
    <property type="entry name" value="NAD_binding_2"/>
    <property type="match status" value="1"/>
</dbReference>
<dbReference type="STRING" id="459525.SAMN04488137_3829"/>
<keyword evidence="2" id="KW-0560">Oxidoreductase</keyword>
<dbReference type="PANTHER" id="PTHR43060">
    <property type="entry name" value="3-HYDROXYISOBUTYRATE DEHYDROGENASE-LIKE 1, MITOCHONDRIAL-RELATED"/>
    <property type="match status" value="1"/>
</dbReference>
<dbReference type="PROSITE" id="PS00895">
    <property type="entry name" value="3_HYDROXYISOBUT_DH"/>
    <property type="match status" value="1"/>
</dbReference>
<dbReference type="Pfam" id="PF14833">
    <property type="entry name" value="NAD_binding_11"/>
    <property type="match status" value="1"/>
</dbReference>
<dbReference type="FunFam" id="3.40.50.720:FF:000071">
    <property type="entry name" value="2-hydroxy-3-oxopropionate reductase"/>
    <property type="match status" value="1"/>
</dbReference>
<protein>
    <submittedName>
        <fullName evidence="7">2-hydroxy-3-oxopropionate reductase</fullName>
    </submittedName>
</protein>
<dbReference type="SUPFAM" id="SSF51735">
    <property type="entry name" value="NAD(P)-binding Rossmann-fold domains"/>
    <property type="match status" value="1"/>
</dbReference>
<keyword evidence="8" id="KW-1185">Reference proteome</keyword>
<dbReference type="AlphaFoldDB" id="A0A1G9ZZH8"/>
<dbReference type="InterPro" id="IPR006115">
    <property type="entry name" value="6PGDH_NADP-bd"/>
</dbReference>
<dbReference type="OrthoDB" id="9786703at2"/>
<dbReference type="Proteomes" id="UP000199544">
    <property type="component" value="Unassembled WGS sequence"/>
</dbReference>
<reference evidence="8" key="1">
    <citation type="submission" date="2016-10" db="EMBL/GenBank/DDBJ databases">
        <authorList>
            <person name="Varghese N."/>
            <person name="Submissions S."/>
        </authorList>
    </citation>
    <scope>NUCLEOTIDE SEQUENCE [LARGE SCALE GENOMIC DNA]</scope>
    <source>
        <strain evidence="8">CGMCC 1.6854</strain>
    </source>
</reference>
<gene>
    <name evidence="7" type="ORF">SAMN04488137_3829</name>
</gene>
<evidence type="ECO:0000313" key="8">
    <source>
        <dbReference type="Proteomes" id="UP000199544"/>
    </source>
</evidence>
<dbReference type="Gene3D" id="1.10.1040.10">
    <property type="entry name" value="N-(1-d-carboxylethyl)-l-norvaline Dehydrogenase, domain 2"/>
    <property type="match status" value="1"/>
</dbReference>
<dbReference type="RefSeq" id="WP_090237149.1">
    <property type="nucleotide sequence ID" value="NZ_FNHW01000002.1"/>
</dbReference>
<dbReference type="GO" id="GO:0051287">
    <property type="term" value="F:NAD binding"/>
    <property type="evidence" value="ECO:0007669"/>
    <property type="project" value="InterPro"/>
</dbReference>
<dbReference type="InterPro" id="IPR029154">
    <property type="entry name" value="HIBADH-like_NADP-bd"/>
</dbReference>
<evidence type="ECO:0000256" key="1">
    <source>
        <dbReference type="ARBA" id="ARBA00009080"/>
    </source>
</evidence>
<dbReference type="InterPro" id="IPR002204">
    <property type="entry name" value="3-OH-isobutyrate_DH-rel_CS"/>
</dbReference>
<dbReference type="PANTHER" id="PTHR43060:SF3">
    <property type="entry name" value="2-HYDROXY-3-OXOPROPIONATE REDUCTASE"/>
    <property type="match status" value="1"/>
</dbReference>
<sequence length="308" mass="32232">MEHKVGFIGLGIMGKPMSLNLINAGFSITVFDLNQESVNAVADAGATSAGSPKEVAEQSDVIITMLPASKHVQQVVLGENGILEGAKEGSVIIDMSSITPDVSRELAEQAAKQGVEMLDAPVSGGEPKAIDGTLAIMVGGKEDVFESVLSVLYGMGKDVTLVGGNGCGVTAKLANQIIVNLNIAAMSEALVLAAKAGIDVEKMYKAIRGGLAGSAVLDAKVPMILDRNFVAGGSIAINMKDIGNVMDTAHDIGVPLPLSSQLLEIFHTLKVDGKINDDHGSIVRYYEKLAQIEVKRGINHDEKSESLR</sequence>
<comment type="similarity">
    <text evidence="1">Belongs to the HIBADH-related family.</text>
</comment>
<evidence type="ECO:0000259" key="6">
    <source>
        <dbReference type="Pfam" id="PF14833"/>
    </source>
</evidence>
<dbReference type="PIRSF" id="PIRSF000103">
    <property type="entry name" value="HIBADH"/>
    <property type="match status" value="1"/>
</dbReference>
<evidence type="ECO:0000256" key="2">
    <source>
        <dbReference type="ARBA" id="ARBA00023002"/>
    </source>
</evidence>
<feature type="domain" description="3-hydroxyisobutyrate dehydrogenase-like NAD-binding" evidence="6">
    <location>
        <begin position="166"/>
        <end position="286"/>
    </location>
</feature>
<organism evidence="7 8">
    <name type="scientific">Fictibacillus solisalsi</name>
    <dbReference type="NCBI Taxonomy" id="459525"/>
    <lineage>
        <taxon>Bacteria</taxon>
        <taxon>Bacillati</taxon>
        <taxon>Bacillota</taxon>
        <taxon>Bacilli</taxon>
        <taxon>Bacillales</taxon>
        <taxon>Fictibacillaceae</taxon>
        <taxon>Fictibacillus</taxon>
    </lineage>
</organism>
<keyword evidence="3" id="KW-0520">NAD</keyword>
<dbReference type="GO" id="GO:0008679">
    <property type="term" value="F:2-hydroxy-3-oxopropionate reductase activity"/>
    <property type="evidence" value="ECO:0007669"/>
    <property type="project" value="InterPro"/>
</dbReference>
<dbReference type="InterPro" id="IPR006398">
    <property type="entry name" value="Tartro_sem_red"/>
</dbReference>
<evidence type="ECO:0000259" key="5">
    <source>
        <dbReference type="Pfam" id="PF03446"/>
    </source>
</evidence>